<accession>A0A1F6DBU3</accession>
<reference evidence="2 3" key="1">
    <citation type="journal article" date="2016" name="Nat. Commun.">
        <title>Thousands of microbial genomes shed light on interconnected biogeochemical processes in an aquifer system.</title>
        <authorList>
            <person name="Anantharaman K."/>
            <person name="Brown C.T."/>
            <person name="Hug L.A."/>
            <person name="Sharon I."/>
            <person name="Castelle C.J."/>
            <person name="Probst A.J."/>
            <person name="Thomas B.C."/>
            <person name="Singh A."/>
            <person name="Wilkins M.J."/>
            <person name="Karaoz U."/>
            <person name="Brodie E.L."/>
            <person name="Williams K.H."/>
            <person name="Hubbard S.S."/>
            <person name="Banfield J.F."/>
        </authorList>
    </citation>
    <scope>NUCLEOTIDE SEQUENCE [LARGE SCALE GENOMIC DNA]</scope>
</reference>
<evidence type="ECO:0000313" key="3">
    <source>
        <dbReference type="Proteomes" id="UP000178794"/>
    </source>
</evidence>
<organism evidence="2 3">
    <name type="scientific">Candidatus Kaiserbacteria bacterium RIFCSPHIGHO2_02_FULL_50_50</name>
    <dbReference type="NCBI Taxonomy" id="1798492"/>
    <lineage>
        <taxon>Bacteria</taxon>
        <taxon>Candidatus Kaiseribacteriota</taxon>
    </lineage>
</organism>
<gene>
    <name evidence="2" type="ORF">A3C89_03465</name>
</gene>
<comment type="caution">
    <text evidence="2">The sequence shown here is derived from an EMBL/GenBank/DDBJ whole genome shotgun (WGS) entry which is preliminary data.</text>
</comment>
<dbReference type="Proteomes" id="UP000178794">
    <property type="component" value="Unassembled WGS sequence"/>
</dbReference>
<proteinExistence type="predicted"/>
<evidence type="ECO:0000313" key="2">
    <source>
        <dbReference type="EMBL" id="OGG58918.1"/>
    </source>
</evidence>
<name>A0A1F6DBU3_9BACT</name>
<dbReference type="AlphaFoldDB" id="A0A1F6DBU3"/>
<evidence type="ECO:0000259" key="1">
    <source>
        <dbReference type="Pfam" id="PF14280"/>
    </source>
</evidence>
<dbReference type="Pfam" id="PF14280">
    <property type="entry name" value="DUF4365"/>
    <property type="match status" value="1"/>
</dbReference>
<feature type="domain" description="DUF4365" evidence="1">
    <location>
        <begin position="17"/>
        <end position="100"/>
    </location>
</feature>
<sequence length="262" mass="30332">MTKQLPKYTANKMQGNIGEAYVQYLLSLFTLVHKIDGSNDVGNDFICELVHDQSPTNLLFYVQVKYTIVEPVIKLATWNYWKSSPIPVYIFWIKKEKGQGRLENLPFEALIDNTRYKPCTPLLHEKKGRTSGEFIQYNRQGFLRDLIDDHSRTAYMKGYATLIKPRDYLNLDEKIAIGLPLRHLSVEMISLIYAKRIIDNGWINLYALAVSLHKVGGRKKDTEALDLLIVALRIMTPTDKKESSRLRKEIEDLRNTIQNSLR</sequence>
<dbReference type="InterPro" id="IPR025375">
    <property type="entry name" value="DUF4365"/>
</dbReference>
<protein>
    <recommendedName>
        <fullName evidence="1">DUF4365 domain-containing protein</fullName>
    </recommendedName>
</protein>
<dbReference type="EMBL" id="MFLF01000021">
    <property type="protein sequence ID" value="OGG58918.1"/>
    <property type="molecule type" value="Genomic_DNA"/>
</dbReference>